<keyword evidence="2" id="KW-1185">Reference proteome</keyword>
<dbReference type="AlphaFoldDB" id="A0A4P8IL14"/>
<name>A0A4P8IL14_9FIRM</name>
<evidence type="ECO:0000313" key="2">
    <source>
        <dbReference type="Proteomes" id="UP000298653"/>
    </source>
</evidence>
<accession>A0A4P8IL14</accession>
<organism evidence="1 2">
    <name type="scientific">Anaerostipes rhamnosivorans</name>
    <dbReference type="NCBI Taxonomy" id="1229621"/>
    <lineage>
        <taxon>Bacteria</taxon>
        <taxon>Bacillati</taxon>
        <taxon>Bacillota</taxon>
        <taxon>Clostridia</taxon>
        <taxon>Lachnospirales</taxon>
        <taxon>Lachnospiraceae</taxon>
        <taxon>Anaerostipes</taxon>
    </lineage>
</organism>
<proteinExistence type="predicted"/>
<protein>
    <submittedName>
        <fullName evidence="1">Uncharacterized protein</fullName>
    </submittedName>
</protein>
<reference evidence="1 2" key="1">
    <citation type="submission" date="2019-05" db="EMBL/GenBank/DDBJ databases">
        <title>Complete genome sequencing of Anaerostipes rhamnosivorans.</title>
        <authorList>
            <person name="Bui T.P.N."/>
            <person name="de Vos W.M."/>
        </authorList>
    </citation>
    <scope>NUCLEOTIDE SEQUENCE [LARGE SCALE GENOMIC DNA]</scope>
    <source>
        <strain evidence="1 2">1y2</strain>
    </source>
</reference>
<sequence>MRQYKEPGRTLSFWEKWQGLFASAGISFFQAMERFCIILLKMLPQCRKVFVLRGRTCVDILNT</sequence>
<evidence type="ECO:0000313" key="1">
    <source>
        <dbReference type="EMBL" id="QCP36734.1"/>
    </source>
</evidence>
<dbReference type="EMBL" id="CP040058">
    <property type="protein sequence ID" value="QCP36734.1"/>
    <property type="molecule type" value="Genomic_DNA"/>
</dbReference>
<dbReference type="KEGG" id="arf:AR1Y2_3280"/>
<gene>
    <name evidence="1" type="ORF">AR1Y2_3280</name>
</gene>
<dbReference type="Proteomes" id="UP000298653">
    <property type="component" value="Chromosome"/>
</dbReference>